<dbReference type="InterPro" id="IPR000868">
    <property type="entry name" value="Isochorismatase-like_dom"/>
</dbReference>
<proteinExistence type="predicted"/>
<name>A0ABW8KKR4_9GAMM</name>
<dbReference type="PANTHER" id="PTHR43559">
    <property type="entry name" value="HYDROLASE YCAC-RELATED"/>
    <property type="match status" value="1"/>
</dbReference>
<dbReference type="InterPro" id="IPR036380">
    <property type="entry name" value="Isochorismatase-like_sf"/>
</dbReference>
<dbReference type="InterPro" id="IPR053152">
    <property type="entry name" value="Hydrolase_YcaC-like"/>
</dbReference>
<dbReference type="SUPFAM" id="SSF52499">
    <property type="entry name" value="Isochorismatase-like hydrolases"/>
    <property type="match status" value="1"/>
</dbReference>
<accession>A0ABW8KKR4</accession>
<dbReference type="RefSeq" id="WP_404539971.1">
    <property type="nucleotide sequence ID" value="NZ_JADIKL010000006.1"/>
</dbReference>
<sequence>MKRLLSKAVVAVSLMFAGHAAQASQLDPLTPENSIVLMVDYQPQFVFSVQSMDVSKLISNAEGLSMAAKVFNVPTFYATISANQFGGQFFHQLTDARPDVKPFDRTVINPMEYPPLNDAIAHTGRKKLLVSGLWTDSCVTLPVLSALKEGYEVYVVVDASGDVSKESHEMAVQRMVKAGAIPVTWLAVMLEWQGDWKRHDTAVQVQKIAQTHGGAWGQGIDYFQTMVAPKH</sequence>
<protein>
    <submittedName>
        <fullName evidence="3">Isochorismatase family protein</fullName>
    </submittedName>
</protein>
<evidence type="ECO:0000313" key="4">
    <source>
        <dbReference type="Proteomes" id="UP001620397"/>
    </source>
</evidence>
<keyword evidence="1" id="KW-0732">Signal</keyword>
<gene>
    <name evidence="3" type="ORF">ISP14_11860</name>
</gene>
<dbReference type="Gene3D" id="3.40.50.850">
    <property type="entry name" value="Isochorismatase-like"/>
    <property type="match status" value="1"/>
</dbReference>
<feature type="signal peptide" evidence="1">
    <location>
        <begin position="1"/>
        <end position="23"/>
    </location>
</feature>
<dbReference type="EMBL" id="JADIKL010000006">
    <property type="protein sequence ID" value="MFK2931483.1"/>
    <property type="molecule type" value="Genomic_DNA"/>
</dbReference>
<reference evidence="3 4" key="1">
    <citation type="submission" date="2020-10" db="EMBL/GenBank/DDBJ databases">
        <title>Phylogeny of dyella-like bacteria.</title>
        <authorList>
            <person name="Fu J."/>
        </authorList>
    </citation>
    <scope>NUCLEOTIDE SEQUENCE [LARGE SCALE GENOMIC DNA]</scope>
    <source>
        <strain evidence="3 4">DKC-1</strain>
    </source>
</reference>
<evidence type="ECO:0000259" key="2">
    <source>
        <dbReference type="Pfam" id="PF00857"/>
    </source>
</evidence>
<feature type="domain" description="Isochorismatase-like" evidence="2">
    <location>
        <begin position="35"/>
        <end position="185"/>
    </location>
</feature>
<dbReference type="Proteomes" id="UP001620397">
    <property type="component" value="Unassembled WGS sequence"/>
</dbReference>
<organism evidence="3 4">
    <name type="scientific">Dyella agri</name>
    <dbReference type="NCBI Taxonomy" id="1926869"/>
    <lineage>
        <taxon>Bacteria</taxon>
        <taxon>Pseudomonadati</taxon>
        <taxon>Pseudomonadota</taxon>
        <taxon>Gammaproteobacteria</taxon>
        <taxon>Lysobacterales</taxon>
        <taxon>Rhodanobacteraceae</taxon>
        <taxon>Dyella</taxon>
    </lineage>
</organism>
<keyword evidence="4" id="KW-1185">Reference proteome</keyword>
<dbReference type="Pfam" id="PF00857">
    <property type="entry name" value="Isochorismatase"/>
    <property type="match status" value="1"/>
</dbReference>
<evidence type="ECO:0000313" key="3">
    <source>
        <dbReference type="EMBL" id="MFK2931483.1"/>
    </source>
</evidence>
<feature type="chain" id="PRO_5046363323" evidence="1">
    <location>
        <begin position="24"/>
        <end position="231"/>
    </location>
</feature>
<evidence type="ECO:0000256" key="1">
    <source>
        <dbReference type="SAM" id="SignalP"/>
    </source>
</evidence>
<comment type="caution">
    <text evidence="3">The sequence shown here is derived from an EMBL/GenBank/DDBJ whole genome shotgun (WGS) entry which is preliminary data.</text>
</comment>
<dbReference type="PANTHER" id="PTHR43559:SF1">
    <property type="entry name" value="HYDROLASE"/>
    <property type="match status" value="1"/>
</dbReference>